<dbReference type="GO" id="GO:0000408">
    <property type="term" value="C:EKC/KEOPS complex"/>
    <property type="evidence" value="ECO:0007669"/>
    <property type="project" value="TreeGrafter"/>
</dbReference>
<evidence type="ECO:0000256" key="4">
    <source>
        <dbReference type="ARBA" id="ARBA00022490"/>
    </source>
</evidence>
<organism evidence="9 10">
    <name type="scientific">Amphibalanus amphitrite</name>
    <name type="common">Striped barnacle</name>
    <name type="synonym">Balanus amphitrite</name>
    <dbReference type="NCBI Taxonomy" id="1232801"/>
    <lineage>
        <taxon>Eukaryota</taxon>
        <taxon>Metazoa</taxon>
        <taxon>Ecdysozoa</taxon>
        <taxon>Arthropoda</taxon>
        <taxon>Crustacea</taxon>
        <taxon>Multicrustacea</taxon>
        <taxon>Cirripedia</taxon>
        <taxon>Thoracica</taxon>
        <taxon>Thoracicalcarea</taxon>
        <taxon>Balanomorpha</taxon>
        <taxon>Balanoidea</taxon>
        <taxon>Balanidae</taxon>
        <taxon>Amphibalaninae</taxon>
        <taxon>Amphibalanus</taxon>
    </lineage>
</organism>
<sequence>MTTPAMSPGKANGITVLNDFAERGVALMETYNLTLTKDGTRAARLLSDADTMSALTLRLEVPFESEQHAQIAYNSLRVDREPSRATTRRRLSVAADRLVAHLEAPDARSLRTAANAFLDLVVLVCRTLERFGAERHAAV</sequence>
<keyword evidence="6" id="KW-0539">Nucleus</keyword>
<dbReference type="FunFam" id="3.30.310.50:FF:000005">
    <property type="entry name" value="L antigen family member 3"/>
    <property type="match status" value="1"/>
</dbReference>
<dbReference type="GO" id="GO:0070525">
    <property type="term" value="P:tRNA threonylcarbamoyladenosine metabolic process"/>
    <property type="evidence" value="ECO:0007669"/>
    <property type="project" value="TreeGrafter"/>
</dbReference>
<proteinExistence type="inferred from homology"/>
<dbReference type="Pfam" id="PF09341">
    <property type="entry name" value="Pcc1"/>
    <property type="match status" value="1"/>
</dbReference>
<dbReference type="EMBL" id="VIIS01001941">
    <property type="protein sequence ID" value="KAF0290621.1"/>
    <property type="molecule type" value="Genomic_DNA"/>
</dbReference>
<keyword evidence="10" id="KW-1185">Reference proteome</keyword>
<gene>
    <name evidence="9" type="primary">LAGE3_0</name>
    <name evidence="9" type="ORF">FJT64_011201</name>
</gene>
<evidence type="ECO:0000256" key="8">
    <source>
        <dbReference type="ARBA" id="ARBA00076355"/>
    </source>
</evidence>
<dbReference type="AlphaFoldDB" id="A0A6A4VMW9"/>
<dbReference type="InterPro" id="IPR015419">
    <property type="entry name" value="CTAG/Pcc1"/>
</dbReference>
<evidence type="ECO:0000256" key="2">
    <source>
        <dbReference type="ARBA" id="ARBA00004496"/>
    </source>
</evidence>
<dbReference type="GO" id="GO:0005634">
    <property type="term" value="C:nucleus"/>
    <property type="evidence" value="ECO:0007669"/>
    <property type="project" value="UniProtKB-SubCell"/>
</dbReference>
<evidence type="ECO:0000256" key="7">
    <source>
        <dbReference type="ARBA" id="ARBA00053047"/>
    </source>
</evidence>
<name>A0A6A4VMW9_AMPAM</name>
<comment type="subcellular location">
    <subcellularLocation>
        <location evidence="2">Cytoplasm</location>
    </subcellularLocation>
    <subcellularLocation>
        <location evidence="1">Nucleus</location>
    </subcellularLocation>
</comment>
<dbReference type="Proteomes" id="UP000440578">
    <property type="component" value="Unassembled WGS sequence"/>
</dbReference>
<dbReference type="GO" id="GO:0008033">
    <property type="term" value="P:tRNA processing"/>
    <property type="evidence" value="ECO:0007669"/>
    <property type="project" value="UniProtKB-KW"/>
</dbReference>
<evidence type="ECO:0000313" key="10">
    <source>
        <dbReference type="Proteomes" id="UP000440578"/>
    </source>
</evidence>
<protein>
    <recommendedName>
        <fullName evidence="8">L antigen family member 3</fullName>
    </recommendedName>
</protein>
<reference evidence="9 10" key="1">
    <citation type="submission" date="2019-07" db="EMBL/GenBank/DDBJ databases">
        <title>Draft genome assembly of a fouling barnacle, Amphibalanus amphitrite (Darwin, 1854): The first reference genome for Thecostraca.</title>
        <authorList>
            <person name="Kim W."/>
        </authorList>
    </citation>
    <scope>NUCLEOTIDE SEQUENCE [LARGE SCALE GENOMIC DNA]</scope>
    <source>
        <strain evidence="9">SNU_AA5</strain>
        <tissue evidence="9">Soma without cirri and trophi</tissue>
    </source>
</reference>
<comment type="function">
    <text evidence="7">Component of the EKC/KEOPS complex that is required for the formation of a threonylcarbamoyl group on adenosine at position 37 (t(6)A37) in tRNAs that read codons beginning with adenine. The complex is probably involved in the transfer of the threonylcarbamoyl moiety of threonylcarbamoyl-AMP (TC-AMP) to the N6 group of A37. LAGE3 functions as a dimerization module for the complex.</text>
</comment>
<comment type="caution">
    <text evidence="9">The sequence shown here is derived from an EMBL/GenBank/DDBJ whole genome shotgun (WGS) entry which is preliminary data.</text>
</comment>
<keyword evidence="4" id="KW-0963">Cytoplasm</keyword>
<evidence type="ECO:0000256" key="6">
    <source>
        <dbReference type="ARBA" id="ARBA00023242"/>
    </source>
</evidence>
<evidence type="ECO:0000256" key="1">
    <source>
        <dbReference type="ARBA" id="ARBA00004123"/>
    </source>
</evidence>
<evidence type="ECO:0000313" key="9">
    <source>
        <dbReference type="EMBL" id="KAF0290621.1"/>
    </source>
</evidence>
<keyword evidence="5" id="KW-0819">tRNA processing</keyword>
<dbReference type="PANTHER" id="PTHR31283">
    <property type="entry name" value="EKC/KEOPS COMPLEX SUBUNIT PCC1 FAMILY MEMBER"/>
    <property type="match status" value="1"/>
</dbReference>
<comment type="similarity">
    <text evidence="3">Belongs to the CTAG/PCC1 family.</text>
</comment>
<evidence type="ECO:0000256" key="5">
    <source>
        <dbReference type="ARBA" id="ARBA00022694"/>
    </source>
</evidence>
<dbReference type="GO" id="GO:0005737">
    <property type="term" value="C:cytoplasm"/>
    <property type="evidence" value="ECO:0007669"/>
    <property type="project" value="UniProtKB-SubCell"/>
</dbReference>
<evidence type="ECO:0000256" key="3">
    <source>
        <dbReference type="ARBA" id="ARBA00007073"/>
    </source>
</evidence>
<dbReference type="Gene3D" id="3.30.310.50">
    <property type="entry name" value="Alpha-D-phosphohexomutase, C-terminal domain"/>
    <property type="match status" value="1"/>
</dbReference>
<accession>A0A6A4VMW9</accession>
<dbReference type="PANTHER" id="PTHR31283:SF5">
    <property type="entry name" value="EKC_KEOPS COMPLEX SUBUNIT LAGE3"/>
    <property type="match status" value="1"/>
</dbReference>